<dbReference type="Gene3D" id="3.10.310.10">
    <property type="entry name" value="Diaminopimelate Epimerase, Chain A, domain 1"/>
    <property type="match status" value="2"/>
</dbReference>
<gene>
    <name evidence="3" type="ORF">PTE30175_02397</name>
</gene>
<dbReference type="RefSeq" id="WP_150697251.1">
    <property type="nucleotide sequence ID" value="NZ_CABPRZ010000008.1"/>
</dbReference>
<name>A0A5E4V641_9BURK</name>
<reference evidence="3 4" key="1">
    <citation type="submission" date="2019-08" db="EMBL/GenBank/DDBJ databases">
        <authorList>
            <person name="Peeters C."/>
        </authorList>
    </citation>
    <scope>NUCLEOTIDE SEQUENCE [LARGE SCALE GENOMIC DNA]</scope>
    <source>
        <strain evidence="3 4">LMG 30175</strain>
    </source>
</reference>
<dbReference type="Proteomes" id="UP000414233">
    <property type="component" value="Unassembled WGS sequence"/>
</dbReference>
<dbReference type="InterPro" id="IPR003719">
    <property type="entry name" value="Phenazine_PhzF-like"/>
</dbReference>
<dbReference type="EMBL" id="CABPRZ010000008">
    <property type="protein sequence ID" value="VVE07656.1"/>
    <property type="molecule type" value="Genomic_DNA"/>
</dbReference>
<dbReference type="PIRSF" id="PIRSF016184">
    <property type="entry name" value="PhzC_PhzF"/>
    <property type="match status" value="1"/>
</dbReference>
<dbReference type="AlphaFoldDB" id="A0A5E4V641"/>
<protein>
    <submittedName>
        <fullName evidence="3">Phenazine biosynthesis protein PhzC/PhzF</fullName>
    </submittedName>
</protein>
<keyword evidence="4" id="KW-1185">Reference proteome</keyword>
<comment type="similarity">
    <text evidence="1">Belongs to the PhzF family.</text>
</comment>
<feature type="active site" evidence="2">
    <location>
        <position position="48"/>
    </location>
</feature>
<dbReference type="NCBIfam" id="TIGR00654">
    <property type="entry name" value="PhzF_family"/>
    <property type="match status" value="1"/>
</dbReference>
<evidence type="ECO:0000256" key="2">
    <source>
        <dbReference type="PIRSR" id="PIRSR016184-1"/>
    </source>
</evidence>
<dbReference type="Pfam" id="PF02567">
    <property type="entry name" value="PhzC-PhzF"/>
    <property type="match status" value="1"/>
</dbReference>
<dbReference type="GO" id="GO:0016853">
    <property type="term" value="F:isomerase activity"/>
    <property type="evidence" value="ECO:0007669"/>
    <property type="project" value="TreeGrafter"/>
</dbReference>
<accession>A0A5E4V641</accession>
<dbReference type="SUPFAM" id="SSF54506">
    <property type="entry name" value="Diaminopimelate epimerase-like"/>
    <property type="match status" value="1"/>
</dbReference>
<organism evidence="3 4">
    <name type="scientific">Pandoraea terrae</name>
    <dbReference type="NCBI Taxonomy" id="1537710"/>
    <lineage>
        <taxon>Bacteria</taxon>
        <taxon>Pseudomonadati</taxon>
        <taxon>Pseudomonadota</taxon>
        <taxon>Betaproteobacteria</taxon>
        <taxon>Burkholderiales</taxon>
        <taxon>Burkholderiaceae</taxon>
        <taxon>Pandoraea</taxon>
    </lineage>
</organism>
<sequence>MSNSYAFRILNVFAETTFGGNPLCVFEDARGLTEDQMQALARQFNLSETTFILAPREGVQADAHVRIFTPGYEMRFAGHPTLGTAHVLRSLRGLGRDVAIDFLAGRVPVHADGDHWTLTAPAGGAPKTQAARESDAEVAALMGLTTADLASSPQWVDTGADQLLIPLRDAAAVMRAQPDSARLEQWPLSSLARKTGYVFSIDGEHDGVLDITARYFFTTQGGGVSEDPGTGSACANLGGWLIAQGRPLPLRARVSQGDRVERPCRLTLEVTAAREIRVGGNVIELARGAVTL</sequence>
<dbReference type="PANTHER" id="PTHR13774">
    <property type="entry name" value="PHENAZINE BIOSYNTHESIS PROTEIN"/>
    <property type="match status" value="1"/>
</dbReference>
<evidence type="ECO:0000256" key="1">
    <source>
        <dbReference type="ARBA" id="ARBA00008270"/>
    </source>
</evidence>
<dbReference type="PANTHER" id="PTHR13774:SF32">
    <property type="entry name" value="ANTISENSE-ENHANCING SEQUENCE 1"/>
    <property type="match status" value="1"/>
</dbReference>
<dbReference type="GO" id="GO:0005737">
    <property type="term" value="C:cytoplasm"/>
    <property type="evidence" value="ECO:0007669"/>
    <property type="project" value="TreeGrafter"/>
</dbReference>
<proteinExistence type="inferred from homology"/>
<evidence type="ECO:0000313" key="3">
    <source>
        <dbReference type="EMBL" id="VVE07656.1"/>
    </source>
</evidence>
<dbReference type="OrthoDB" id="9788221at2"/>
<evidence type="ECO:0000313" key="4">
    <source>
        <dbReference type="Proteomes" id="UP000414233"/>
    </source>
</evidence>